<accession>F3Z444</accession>
<organism evidence="4 5">
    <name type="scientific">Desulfocurvibacter africanus subsp. africanus str. Walvis Bay</name>
    <dbReference type="NCBI Taxonomy" id="690850"/>
    <lineage>
        <taxon>Bacteria</taxon>
        <taxon>Pseudomonadati</taxon>
        <taxon>Thermodesulfobacteriota</taxon>
        <taxon>Desulfovibrionia</taxon>
        <taxon>Desulfovibrionales</taxon>
        <taxon>Desulfovibrionaceae</taxon>
        <taxon>Desulfocurvibacter</taxon>
    </lineage>
</organism>
<evidence type="ECO:0000313" key="4">
    <source>
        <dbReference type="EMBL" id="EGJ51586.1"/>
    </source>
</evidence>
<dbReference type="InterPro" id="IPR003784">
    <property type="entry name" value="BioY"/>
</dbReference>
<dbReference type="AlphaFoldDB" id="F3Z444"/>
<dbReference type="STRING" id="690850.Desaf_3296"/>
<name>F3Z444_DESAF</name>
<feature type="transmembrane region" description="Helical" evidence="3">
    <location>
        <begin position="148"/>
        <end position="168"/>
    </location>
</feature>
<dbReference type="eggNOG" id="COG1268">
    <property type="taxonomic scope" value="Bacteria"/>
</dbReference>
<evidence type="ECO:0000256" key="3">
    <source>
        <dbReference type="SAM" id="Phobius"/>
    </source>
</evidence>
<dbReference type="PIRSF" id="PIRSF016661">
    <property type="entry name" value="BioY"/>
    <property type="match status" value="1"/>
</dbReference>
<evidence type="ECO:0000256" key="1">
    <source>
        <dbReference type="ARBA" id="ARBA00010692"/>
    </source>
</evidence>
<dbReference type="PANTHER" id="PTHR34295:SF1">
    <property type="entry name" value="BIOTIN TRANSPORTER BIOY"/>
    <property type="match status" value="1"/>
</dbReference>
<gene>
    <name evidence="4" type="ORF">Desaf_3296</name>
</gene>
<keyword evidence="3" id="KW-0812">Transmembrane</keyword>
<keyword evidence="3" id="KW-1133">Transmembrane helix</keyword>
<dbReference type="Pfam" id="PF02632">
    <property type="entry name" value="BioY"/>
    <property type="match status" value="1"/>
</dbReference>
<feature type="transmembrane region" description="Helical" evidence="3">
    <location>
        <begin position="81"/>
        <end position="105"/>
    </location>
</feature>
<keyword evidence="2" id="KW-1003">Cell membrane</keyword>
<dbReference type="HOGENOM" id="CLU_077931_3_1_7"/>
<dbReference type="Gene3D" id="1.10.1760.20">
    <property type="match status" value="1"/>
</dbReference>
<keyword evidence="2" id="KW-0813">Transport</keyword>
<keyword evidence="5" id="KW-1185">Reference proteome</keyword>
<dbReference type="GO" id="GO:0005886">
    <property type="term" value="C:plasma membrane"/>
    <property type="evidence" value="ECO:0007669"/>
    <property type="project" value="UniProtKB-SubCell"/>
</dbReference>
<dbReference type="GO" id="GO:0015225">
    <property type="term" value="F:biotin transmembrane transporter activity"/>
    <property type="evidence" value="ECO:0007669"/>
    <property type="project" value="UniProtKB-UniRule"/>
</dbReference>
<evidence type="ECO:0000313" key="5">
    <source>
        <dbReference type="Proteomes" id="UP000007844"/>
    </source>
</evidence>
<sequence precursor="true">MTRTPLAALHRLVWTALMAALIAAGAFLHFPLWGVPFSLQIYFTFLAGLALGPLWGVGAVGLYILAGLIGLPVFAGGRSGLAVLLGPTGGYIFGFLACALVMGFASRVKGPVLWTRGLIWGLVAILAVYVPGVLQLKNMLGIGWDEALTIGVAPFAPLDIIKLVLAIVTQRYMSRSRLLPT</sequence>
<dbReference type="Proteomes" id="UP000007844">
    <property type="component" value="Chromosome"/>
</dbReference>
<comment type="similarity">
    <text evidence="1 2">Belongs to the BioY family.</text>
</comment>
<dbReference type="PANTHER" id="PTHR34295">
    <property type="entry name" value="BIOTIN TRANSPORTER BIOY"/>
    <property type="match status" value="1"/>
</dbReference>
<dbReference type="EMBL" id="CP003221">
    <property type="protein sequence ID" value="EGJ51586.1"/>
    <property type="molecule type" value="Genomic_DNA"/>
</dbReference>
<dbReference type="KEGG" id="daf:Desaf_3296"/>
<feature type="transmembrane region" description="Helical" evidence="3">
    <location>
        <begin position="117"/>
        <end position="136"/>
    </location>
</feature>
<reference evidence="4 5" key="1">
    <citation type="journal article" date="2011" name="J. Bacteriol.">
        <title>Genome sequence of the mercury-methylating and pleomorphic Desulfovibrio africanus Strain Walvis Bay.</title>
        <authorList>
            <person name="Brown S.D."/>
            <person name="Wall J.D."/>
            <person name="Kucken A.M."/>
            <person name="Gilmour C.C."/>
            <person name="Podar M."/>
            <person name="Brandt C.C."/>
            <person name="Teshima H."/>
            <person name="Detter J.C."/>
            <person name="Han C.S."/>
            <person name="Land M.L."/>
            <person name="Lucas S."/>
            <person name="Han J."/>
            <person name="Pennacchio L."/>
            <person name="Nolan M."/>
            <person name="Pitluck S."/>
            <person name="Woyke T."/>
            <person name="Goodwin L."/>
            <person name="Palumbo A.V."/>
            <person name="Elias D.A."/>
        </authorList>
    </citation>
    <scope>NUCLEOTIDE SEQUENCE [LARGE SCALE GENOMIC DNA]</scope>
    <source>
        <strain evidence="4 5">Walvis Bay</strain>
    </source>
</reference>
<evidence type="ECO:0000256" key="2">
    <source>
        <dbReference type="PIRNR" id="PIRNR016661"/>
    </source>
</evidence>
<keyword evidence="2 3" id="KW-0472">Membrane</keyword>
<feature type="transmembrane region" description="Helical" evidence="3">
    <location>
        <begin position="42"/>
        <end position="75"/>
    </location>
</feature>
<comment type="subcellular location">
    <subcellularLocation>
        <location evidence="2">Cell membrane</location>
        <topology evidence="2">Multi-pass membrane protein</topology>
    </subcellularLocation>
</comment>
<proteinExistence type="inferred from homology"/>
<feature type="transmembrane region" description="Helical" evidence="3">
    <location>
        <begin position="12"/>
        <end position="30"/>
    </location>
</feature>
<protein>
    <recommendedName>
        <fullName evidence="2">Biotin transporter</fullName>
    </recommendedName>
</protein>
<dbReference type="RefSeq" id="WP_014261209.1">
    <property type="nucleotide sequence ID" value="NC_016629.1"/>
</dbReference>